<dbReference type="GO" id="GO:0004802">
    <property type="term" value="F:transketolase activity"/>
    <property type="evidence" value="ECO:0007669"/>
    <property type="project" value="TreeGrafter"/>
</dbReference>
<evidence type="ECO:0000256" key="3">
    <source>
        <dbReference type="ARBA" id="ARBA00022723"/>
    </source>
</evidence>
<evidence type="ECO:0000256" key="2">
    <source>
        <dbReference type="ARBA" id="ARBA00022679"/>
    </source>
</evidence>
<dbReference type="Pfam" id="PF00456">
    <property type="entry name" value="Transketolase_N"/>
    <property type="match status" value="1"/>
</dbReference>
<evidence type="ECO:0000256" key="1">
    <source>
        <dbReference type="ARBA" id="ARBA00001964"/>
    </source>
</evidence>
<feature type="domain" description="Transketolase N-terminal" evidence="5">
    <location>
        <begin position="8"/>
        <end position="146"/>
    </location>
</feature>
<dbReference type="Gene3D" id="3.40.50.970">
    <property type="match status" value="1"/>
</dbReference>
<dbReference type="InterPro" id="IPR029061">
    <property type="entry name" value="THDP-binding"/>
</dbReference>
<dbReference type="InterPro" id="IPR049557">
    <property type="entry name" value="Transketolase_CS"/>
</dbReference>
<gene>
    <name evidence="6" type="ORF">S01H1_51318</name>
</gene>
<keyword evidence="4" id="KW-0786">Thiamine pyrophosphate</keyword>
<dbReference type="SUPFAM" id="SSF52518">
    <property type="entry name" value="Thiamin diphosphate-binding fold (THDP-binding)"/>
    <property type="match status" value="1"/>
</dbReference>
<feature type="non-terminal residue" evidence="6">
    <location>
        <position position="146"/>
    </location>
</feature>
<protein>
    <recommendedName>
        <fullName evidence="5">Transketolase N-terminal domain-containing protein</fullName>
    </recommendedName>
</protein>
<reference evidence="6" key="1">
    <citation type="journal article" date="2014" name="Front. Microbiol.">
        <title>High frequency of phylogenetically diverse reductive dehalogenase-homologous genes in deep subseafloor sedimentary metagenomes.</title>
        <authorList>
            <person name="Kawai M."/>
            <person name="Futagami T."/>
            <person name="Toyoda A."/>
            <person name="Takaki Y."/>
            <person name="Nishi S."/>
            <person name="Hori S."/>
            <person name="Arai W."/>
            <person name="Tsubouchi T."/>
            <person name="Morono Y."/>
            <person name="Uchiyama I."/>
            <person name="Ito T."/>
            <person name="Fujiyama A."/>
            <person name="Inagaki F."/>
            <person name="Takami H."/>
        </authorList>
    </citation>
    <scope>NUCLEOTIDE SEQUENCE</scope>
    <source>
        <strain evidence="6">Expedition CK06-06</strain>
    </source>
</reference>
<evidence type="ECO:0000256" key="4">
    <source>
        <dbReference type="ARBA" id="ARBA00023052"/>
    </source>
</evidence>
<name>X0WG98_9ZZZZ</name>
<dbReference type="GO" id="GO:0005829">
    <property type="term" value="C:cytosol"/>
    <property type="evidence" value="ECO:0007669"/>
    <property type="project" value="TreeGrafter"/>
</dbReference>
<dbReference type="InterPro" id="IPR033247">
    <property type="entry name" value="Transketolase_fam"/>
</dbReference>
<dbReference type="EMBL" id="BARS01033116">
    <property type="protein sequence ID" value="GAG22222.1"/>
    <property type="molecule type" value="Genomic_DNA"/>
</dbReference>
<dbReference type="PANTHER" id="PTHR43522:SF2">
    <property type="entry name" value="TRANSKETOLASE 1-RELATED"/>
    <property type="match status" value="1"/>
</dbReference>
<dbReference type="PROSITE" id="PS00801">
    <property type="entry name" value="TRANSKETOLASE_1"/>
    <property type="match status" value="1"/>
</dbReference>
<dbReference type="InterPro" id="IPR005474">
    <property type="entry name" value="Transketolase_N"/>
</dbReference>
<dbReference type="GO" id="GO:0046872">
    <property type="term" value="F:metal ion binding"/>
    <property type="evidence" value="ECO:0007669"/>
    <property type="project" value="UniProtKB-KW"/>
</dbReference>
<dbReference type="GO" id="GO:0006098">
    <property type="term" value="P:pentose-phosphate shunt"/>
    <property type="evidence" value="ECO:0007669"/>
    <property type="project" value="TreeGrafter"/>
</dbReference>
<keyword evidence="3" id="KW-0479">Metal-binding</keyword>
<comment type="cofactor">
    <cofactor evidence="1">
        <name>thiamine diphosphate</name>
        <dbReference type="ChEBI" id="CHEBI:58937"/>
    </cofactor>
</comment>
<organism evidence="6">
    <name type="scientific">marine sediment metagenome</name>
    <dbReference type="NCBI Taxonomy" id="412755"/>
    <lineage>
        <taxon>unclassified sequences</taxon>
        <taxon>metagenomes</taxon>
        <taxon>ecological metagenomes</taxon>
    </lineage>
</organism>
<dbReference type="PANTHER" id="PTHR43522">
    <property type="entry name" value="TRANSKETOLASE"/>
    <property type="match status" value="1"/>
</dbReference>
<evidence type="ECO:0000259" key="5">
    <source>
        <dbReference type="Pfam" id="PF00456"/>
    </source>
</evidence>
<sequence length="146" mass="15832">MSEQASLDQRCINTIRFLVADAIQKAKSGHPGMPMGAAAMAYVLWTKHLKHSPEDPVWVDRDRFILSAGHGSMLLYALLHLTGYDLPLSELKTFRQWGSKTAGHPEGHLLPGVEVTTGPLGQGISNAVGMALAEAHLAARYNRPGH</sequence>
<keyword evidence="2" id="KW-0808">Transferase</keyword>
<proteinExistence type="predicted"/>
<evidence type="ECO:0000313" key="6">
    <source>
        <dbReference type="EMBL" id="GAG22222.1"/>
    </source>
</evidence>
<accession>X0WG98</accession>
<dbReference type="AlphaFoldDB" id="X0WG98"/>
<comment type="caution">
    <text evidence="6">The sequence shown here is derived from an EMBL/GenBank/DDBJ whole genome shotgun (WGS) entry which is preliminary data.</text>
</comment>